<protein>
    <submittedName>
        <fullName evidence="1">Uncharacterized protein</fullName>
    </submittedName>
</protein>
<dbReference type="Proteomes" id="UP001153269">
    <property type="component" value="Unassembled WGS sequence"/>
</dbReference>
<name>A0A9N7YX14_PLEPL</name>
<dbReference type="EMBL" id="CADEAL010002669">
    <property type="protein sequence ID" value="CAB1441585.1"/>
    <property type="molecule type" value="Genomic_DNA"/>
</dbReference>
<reference evidence="1" key="1">
    <citation type="submission" date="2020-03" db="EMBL/GenBank/DDBJ databases">
        <authorList>
            <person name="Weist P."/>
        </authorList>
    </citation>
    <scope>NUCLEOTIDE SEQUENCE</scope>
</reference>
<dbReference type="AlphaFoldDB" id="A0A9N7YX14"/>
<proteinExistence type="predicted"/>
<accession>A0A9N7YX14</accession>
<evidence type="ECO:0000313" key="2">
    <source>
        <dbReference type="Proteomes" id="UP001153269"/>
    </source>
</evidence>
<sequence length="83" mass="9192">MAAAKEQVVMAVVRAVSWCMRWCGEVRSRGSQADALSAVPARACGFLRFSQRERTQRGHQEESHIEQGDSIITTECRLKGAVV</sequence>
<evidence type="ECO:0000313" key="1">
    <source>
        <dbReference type="EMBL" id="CAB1441585.1"/>
    </source>
</evidence>
<comment type="caution">
    <text evidence="1">The sequence shown here is derived from an EMBL/GenBank/DDBJ whole genome shotgun (WGS) entry which is preliminary data.</text>
</comment>
<gene>
    <name evidence="1" type="ORF">PLEPLA_LOCUS29348</name>
</gene>
<organism evidence="1 2">
    <name type="scientific">Pleuronectes platessa</name>
    <name type="common">European plaice</name>
    <dbReference type="NCBI Taxonomy" id="8262"/>
    <lineage>
        <taxon>Eukaryota</taxon>
        <taxon>Metazoa</taxon>
        <taxon>Chordata</taxon>
        <taxon>Craniata</taxon>
        <taxon>Vertebrata</taxon>
        <taxon>Euteleostomi</taxon>
        <taxon>Actinopterygii</taxon>
        <taxon>Neopterygii</taxon>
        <taxon>Teleostei</taxon>
        <taxon>Neoteleostei</taxon>
        <taxon>Acanthomorphata</taxon>
        <taxon>Carangaria</taxon>
        <taxon>Pleuronectiformes</taxon>
        <taxon>Pleuronectoidei</taxon>
        <taxon>Pleuronectidae</taxon>
        <taxon>Pleuronectes</taxon>
    </lineage>
</organism>
<keyword evidence="2" id="KW-1185">Reference proteome</keyword>